<dbReference type="InterPro" id="IPR027417">
    <property type="entry name" value="P-loop_NTPase"/>
</dbReference>
<dbReference type="Proteomes" id="UP000830375">
    <property type="component" value="Unassembled WGS sequence"/>
</dbReference>
<keyword evidence="5" id="KW-1185">Reference proteome</keyword>
<feature type="domain" description="Guanylate kinase-like" evidence="3">
    <location>
        <begin position="488"/>
        <end position="674"/>
    </location>
</feature>
<dbReference type="EMBL" id="JACTAM010000004">
    <property type="protein sequence ID" value="KAI2665413.1"/>
    <property type="molecule type" value="Genomic_DNA"/>
</dbReference>
<dbReference type="SUPFAM" id="SSF52540">
    <property type="entry name" value="P-loop containing nucleoside triphosphate hydrolases"/>
    <property type="match status" value="1"/>
</dbReference>
<dbReference type="SMART" id="SM00365">
    <property type="entry name" value="LRR_SD22"/>
    <property type="match status" value="4"/>
</dbReference>
<dbReference type="InterPro" id="IPR008145">
    <property type="entry name" value="GK/Ca_channel_bsu"/>
</dbReference>
<comment type="caution">
    <text evidence="4">The sequence shown here is derived from an EMBL/GenBank/DDBJ whole genome shotgun (WGS) entry which is preliminary data.</text>
</comment>
<keyword evidence="1" id="KW-0808">Transferase</keyword>
<dbReference type="InterPro" id="IPR032675">
    <property type="entry name" value="LRR_dom_sf"/>
</dbReference>
<evidence type="ECO:0000259" key="3">
    <source>
        <dbReference type="PROSITE" id="PS50052"/>
    </source>
</evidence>
<dbReference type="Gene3D" id="3.40.50.300">
    <property type="entry name" value="P-loop containing nucleotide triphosphate hydrolases"/>
    <property type="match status" value="1"/>
</dbReference>
<sequence>MTQSIQTTTMEVTTLKNNSLLIYDTIFNSLWFSSFILLYDMENDGELTEDEGRDLKNVSILCNYIYLQKLELPHNKIKDLSCVSHMPHLIILDASHNQITDFFGFQPPKNLKEVNFSHNQMTAMKDLSSYPSLTKLILDCILLKITKNFAICKRLSHLSLAHNNISRIRGLDHLPLRKLCLYLPVTCHPLPDYVVVSTLLERLPRSLSVVVWATLHCLLFWHILLPLTPAIWQASVPPDLCHSAEGCLCCPLSKRFFIVSSAASFGVHVPMRPSCWLSVIYNNPDPNHNDCTLISNLIPKRARKMFACQSLPISPELPELTCQSRSHSQTEMAHDPADHKGNVIQKIENLQTLRNLQVLDLSCNRIQSLSGLQNLHLLGNINLESNLISEVKEAAYLHDLILLRQMNLLKNPVQDLDDYRLAVIFLLQHLVFLDQHTVTAEEKVSAVNKYDPPLEVIAARDHMTHLVYHLMQPQVIFDSTLPSLDAPYPMLVLTGPQACGKRELAHKLCQEFSDYFAYGNRLPQAILVYKAKTCQKCEERKEFALDSLFPQTPQGQFVQTMQYGGHWYGLSRETIERVAREGLACCVHMELEGVYSLKNSYFEPRYVLLIPTVVDNYVCFLKARGFYSNTQMENAVSRIDLYSRINRESPGFFDNIIPCDDRAEAYRTLKQLVKEYLGLEEHGGGGDSSSITPDNTSTSELSQSHFDCEAMAFRCCSHSRHLFTMAECPNDISVVDTTGELLAANTTEAIDLMDSYSRNYQNKIQAKMTPQQTPAEVASNHRRQQLIREALSGKSLGAYTELFQRSAPIAPSSLASQSRPPPGRSSSPTRPVGLGGPDPDEDTSSEESRASSGLSMRSSAGALSAESPARGSDAGSGPNIEPLDMSMLGQDRDSLKGHTDSGLTPDAPRSVSERVSPTLPSSPGRPGANVKPVLPPIPSGRKTNDSGSKQ</sequence>
<dbReference type="PROSITE" id="PS50052">
    <property type="entry name" value="GUANYLATE_KINASE_2"/>
    <property type="match status" value="1"/>
</dbReference>
<name>A0ABQ8MU49_LABRO</name>
<dbReference type="GO" id="GO:0016301">
    <property type="term" value="F:kinase activity"/>
    <property type="evidence" value="ECO:0007669"/>
    <property type="project" value="UniProtKB-KW"/>
</dbReference>
<dbReference type="InterPro" id="IPR001611">
    <property type="entry name" value="Leu-rich_rpt"/>
</dbReference>
<dbReference type="PANTHER" id="PTHR23117">
    <property type="entry name" value="GUANYLATE KINASE-RELATED"/>
    <property type="match status" value="1"/>
</dbReference>
<dbReference type="PROSITE" id="PS51450">
    <property type="entry name" value="LRR"/>
    <property type="match status" value="3"/>
</dbReference>
<proteinExistence type="predicted"/>
<evidence type="ECO:0000313" key="4">
    <source>
        <dbReference type="EMBL" id="KAI2665413.1"/>
    </source>
</evidence>
<reference evidence="4 5" key="1">
    <citation type="submission" date="2022-01" db="EMBL/GenBank/DDBJ databases">
        <title>A high-quality chromosome-level genome assembly of rohu carp, Labeo rohita.</title>
        <authorList>
            <person name="Arick M.A. II"/>
            <person name="Hsu C.-Y."/>
            <person name="Magbanua Z."/>
            <person name="Pechanova O."/>
            <person name="Grover C."/>
            <person name="Miller E."/>
            <person name="Thrash A."/>
            <person name="Ezzel L."/>
            <person name="Alam S."/>
            <person name="Benzie J."/>
            <person name="Hamilton M."/>
            <person name="Karsi A."/>
            <person name="Lawrence M.L."/>
            <person name="Peterson D.G."/>
        </authorList>
    </citation>
    <scope>NUCLEOTIDE SEQUENCE [LARGE SCALE GENOMIC DNA]</scope>
    <source>
        <strain evidence="5">BAU-BD-2019</strain>
        <tissue evidence="4">Blood</tissue>
    </source>
</reference>
<gene>
    <name evidence="4" type="ORF">H4Q32_021695</name>
</gene>
<dbReference type="Pfam" id="PF14580">
    <property type="entry name" value="LRR_9"/>
    <property type="match status" value="1"/>
</dbReference>
<feature type="compositionally biased region" description="Basic and acidic residues" evidence="2">
    <location>
        <begin position="890"/>
        <end position="899"/>
    </location>
</feature>
<feature type="region of interest" description="Disordered" evidence="2">
    <location>
        <begin position="680"/>
        <end position="699"/>
    </location>
</feature>
<evidence type="ECO:0000256" key="2">
    <source>
        <dbReference type="SAM" id="MobiDB-lite"/>
    </source>
</evidence>
<dbReference type="SMART" id="SM00072">
    <property type="entry name" value="GuKc"/>
    <property type="match status" value="1"/>
</dbReference>
<accession>A0ABQ8MU49</accession>
<protein>
    <submittedName>
        <fullName evidence="4">Leucine-rich repeat and guanylate kinase domain-containing protein</fullName>
    </submittedName>
</protein>
<feature type="compositionally biased region" description="Low complexity" evidence="2">
    <location>
        <begin position="850"/>
        <end position="865"/>
    </location>
</feature>
<dbReference type="SUPFAM" id="SSF52058">
    <property type="entry name" value="L domain-like"/>
    <property type="match status" value="1"/>
</dbReference>
<dbReference type="PANTHER" id="PTHR23117:SF18">
    <property type="entry name" value="LEUCINE-RICH REPEAT AND GUANYLATE KINASE DOMAIN-CONTAINING PROTEIN"/>
    <property type="match status" value="1"/>
</dbReference>
<keyword evidence="4" id="KW-0418">Kinase</keyword>
<organism evidence="4 5">
    <name type="scientific">Labeo rohita</name>
    <name type="common">Indian major carp</name>
    <name type="synonym">Cyprinus rohita</name>
    <dbReference type="NCBI Taxonomy" id="84645"/>
    <lineage>
        <taxon>Eukaryota</taxon>
        <taxon>Metazoa</taxon>
        <taxon>Chordata</taxon>
        <taxon>Craniata</taxon>
        <taxon>Vertebrata</taxon>
        <taxon>Euteleostomi</taxon>
        <taxon>Actinopterygii</taxon>
        <taxon>Neopterygii</taxon>
        <taxon>Teleostei</taxon>
        <taxon>Ostariophysi</taxon>
        <taxon>Cypriniformes</taxon>
        <taxon>Cyprinidae</taxon>
        <taxon>Labeoninae</taxon>
        <taxon>Labeonini</taxon>
        <taxon>Labeo</taxon>
    </lineage>
</organism>
<dbReference type="InterPro" id="IPR008144">
    <property type="entry name" value="Guanylate_kin-like_dom"/>
</dbReference>
<feature type="region of interest" description="Disordered" evidence="2">
    <location>
        <begin position="810"/>
        <end position="950"/>
    </location>
</feature>
<feature type="compositionally biased region" description="Polar residues" evidence="2">
    <location>
        <begin position="688"/>
        <end position="699"/>
    </location>
</feature>
<dbReference type="Pfam" id="PF00625">
    <property type="entry name" value="Guanylate_kin"/>
    <property type="match status" value="1"/>
</dbReference>
<evidence type="ECO:0000256" key="1">
    <source>
        <dbReference type="ARBA" id="ARBA00022679"/>
    </source>
</evidence>
<dbReference type="Gene3D" id="3.80.10.10">
    <property type="entry name" value="Ribonuclease Inhibitor"/>
    <property type="match status" value="2"/>
</dbReference>
<evidence type="ECO:0000313" key="5">
    <source>
        <dbReference type="Proteomes" id="UP000830375"/>
    </source>
</evidence>